<gene>
    <name evidence="2" type="ORF">MPIPNATIZW_LOCUS18223</name>
</gene>
<keyword evidence="3" id="KW-1185">Reference proteome</keyword>
<reference evidence="2" key="1">
    <citation type="submission" date="2023-12" db="EMBL/GenBank/DDBJ databases">
        <authorList>
            <person name="Brown T."/>
        </authorList>
    </citation>
    <scope>NUCLEOTIDE SEQUENCE</scope>
</reference>
<feature type="region of interest" description="Disordered" evidence="1">
    <location>
        <begin position="76"/>
        <end position="98"/>
    </location>
</feature>
<evidence type="ECO:0000256" key="1">
    <source>
        <dbReference type="SAM" id="MobiDB-lite"/>
    </source>
</evidence>
<evidence type="ECO:0000313" key="3">
    <source>
        <dbReference type="Proteomes" id="UP001314169"/>
    </source>
</evidence>
<proteinExistence type="predicted"/>
<name>A0ABP0AM61_PIPNA</name>
<sequence length="108" mass="11298">MMRPDYQGQMLNAGALGGHCTPTGGASLSQKLGSGLVSAAVEAGAFLTSKAVLRTPWGMSACQLRPTPLSSITLKPAGRHPPGFPDCERVQAGLRDPPPVHEWHALDL</sequence>
<protein>
    <submittedName>
        <fullName evidence="2">Uncharacterized protein</fullName>
    </submittedName>
</protein>
<organism evidence="2 3">
    <name type="scientific">Pipistrellus nathusii</name>
    <name type="common">Nathusius' pipistrelle</name>
    <dbReference type="NCBI Taxonomy" id="59473"/>
    <lineage>
        <taxon>Eukaryota</taxon>
        <taxon>Metazoa</taxon>
        <taxon>Chordata</taxon>
        <taxon>Craniata</taxon>
        <taxon>Vertebrata</taxon>
        <taxon>Euteleostomi</taxon>
        <taxon>Mammalia</taxon>
        <taxon>Eutheria</taxon>
        <taxon>Laurasiatheria</taxon>
        <taxon>Chiroptera</taxon>
        <taxon>Yangochiroptera</taxon>
        <taxon>Vespertilionidae</taxon>
        <taxon>Pipistrellus</taxon>
    </lineage>
</organism>
<dbReference type="EMBL" id="OY882879">
    <property type="protein sequence ID" value="CAK6449917.1"/>
    <property type="molecule type" value="Genomic_DNA"/>
</dbReference>
<accession>A0ABP0AM61</accession>
<evidence type="ECO:0000313" key="2">
    <source>
        <dbReference type="EMBL" id="CAK6449917.1"/>
    </source>
</evidence>
<dbReference type="Proteomes" id="UP001314169">
    <property type="component" value="Chromosome X"/>
</dbReference>